<evidence type="ECO:0000313" key="1">
    <source>
        <dbReference type="EMBL" id="ONI21054.1"/>
    </source>
</evidence>
<dbReference type="CDD" id="cd11685">
    <property type="entry name" value="UEV_TSG101-like"/>
    <property type="match status" value="1"/>
</dbReference>
<keyword evidence="2" id="KW-1185">Reference proteome</keyword>
<dbReference type="Gramene" id="ONI21054">
    <property type="protein sequence ID" value="ONI21054"/>
    <property type="gene ID" value="PRUPE_2G048300"/>
</dbReference>
<proteinExistence type="predicted"/>
<protein>
    <submittedName>
        <fullName evidence="1">Uncharacterized protein</fullName>
    </submittedName>
</protein>
<dbReference type="eggNOG" id="KOG2391">
    <property type="taxonomic scope" value="Eukaryota"/>
</dbReference>
<reference evidence="1 2" key="1">
    <citation type="journal article" date="2013" name="Nat. Genet.">
        <title>The high-quality draft genome of peach (Prunus persica) identifies unique patterns of genetic diversity, domestication and genome evolution.</title>
        <authorList>
            <consortium name="International Peach Genome Initiative"/>
            <person name="Verde I."/>
            <person name="Abbott A.G."/>
            <person name="Scalabrin S."/>
            <person name="Jung S."/>
            <person name="Shu S."/>
            <person name="Marroni F."/>
            <person name="Zhebentyayeva T."/>
            <person name="Dettori M.T."/>
            <person name="Grimwood J."/>
            <person name="Cattonaro F."/>
            <person name="Zuccolo A."/>
            <person name="Rossini L."/>
            <person name="Jenkins J."/>
            <person name="Vendramin E."/>
            <person name="Meisel L.A."/>
            <person name="Decroocq V."/>
            <person name="Sosinski B."/>
            <person name="Prochnik S."/>
            <person name="Mitros T."/>
            <person name="Policriti A."/>
            <person name="Cipriani G."/>
            <person name="Dondini L."/>
            <person name="Ficklin S."/>
            <person name="Goodstein D.M."/>
            <person name="Xuan P."/>
            <person name="Del Fabbro C."/>
            <person name="Aramini V."/>
            <person name="Copetti D."/>
            <person name="Gonzalez S."/>
            <person name="Horner D.S."/>
            <person name="Falchi R."/>
            <person name="Lucas S."/>
            <person name="Mica E."/>
            <person name="Maldonado J."/>
            <person name="Lazzari B."/>
            <person name="Bielenberg D."/>
            <person name="Pirona R."/>
            <person name="Miculan M."/>
            <person name="Barakat A."/>
            <person name="Testolin R."/>
            <person name="Stella A."/>
            <person name="Tartarini S."/>
            <person name="Tonutti P."/>
            <person name="Arus P."/>
            <person name="Orellana A."/>
            <person name="Wells C."/>
            <person name="Main D."/>
            <person name="Vizzotto G."/>
            <person name="Silva H."/>
            <person name="Salamini F."/>
            <person name="Schmutz J."/>
            <person name="Morgante M."/>
            <person name="Rokhsar D.S."/>
        </authorList>
    </citation>
    <scope>NUCLEOTIDE SEQUENCE [LARGE SCALE GENOMIC DNA]</scope>
    <source>
        <strain evidence="2">cv. Nemared</strain>
    </source>
</reference>
<gene>
    <name evidence="1" type="ORF">PRUPE_2G048300</name>
</gene>
<dbReference type="InterPro" id="IPR052070">
    <property type="entry name" value="ESCRT-I_UEV_domain"/>
</dbReference>
<dbReference type="EMBL" id="CM007652">
    <property type="protein sequence ID" value="ONI21054.1"/>
    <property type="molecule type" value="Genomic_DNA"/>
</dbReference>
<dbReference type="PANTHER" id="PTHR23306:SF3">
    <property type="entry name" value="TUMOR SUPPRESSOR PROTEIN 101"/>
    <property type="match status" value="1"/>
</dbReference>
<dbReference type="Proteomes" id="UP000006882">
    <property type="component" value="Chromosome G2"/>
</dbReference>
<dbReference type="InterPro" id="IPR016135">
    <property type="entry name" value="UBQ-conjugating_enzyme/RWD"/>
</dbReference>
<name>A0A251QB81_PRUPE</name>
<sequence length="128" mass="14138">MIAGAKFLMSPAMLKDAKWHIHNHLISLTTAYPSLDSKTAMFTHNDGRSVNLFQADDTIPTCFMASPTTFSSSSGSWSPIPAAAGPHPPPTLTPIIIEQVDRKELIVNQHLNVLAKKENQHLNVEHNW</sequence>
<dbReference type="AlphaFoldDB" id="A0A251QB81"/>
<dbReference type="PANTHER" id="PTHR23306">
    <property type="entry name" value="TUMOR SUSCEPTIBILITY GENE 101 PROTEIN-RELATED"/>
    <property type="match status" value="1"/>
</dbReference>
<organism evidence="1 2">
    <name type="scientific">Prunus persica</name>
    <name type="common">Peach</name>
    <name type="synonym">Amygdalus persica</name>
    <dbReference type="NCBI Taxonomy" id="3760"/>
    <lineage>
        <taxon>Eukaryota</taxon>
        <taxon>Viridiplantae</taxon>
        <taxon>Streptophyta</taxon>
        <taxon>Embryophyta</taxon>
        <taxon>Tracheophyta</taxon>
        <taxon>Spermatophyta</taxon>
        <taxon>Magnoliopsida</taxon>
        <taxon>eudicotyledons</taxon>
        <taxon>Gunneridae</taxon>
        <taxon>Pentapetalae</taxon>
        <taxon>rosids</taxon>
        <taxon>fabids</taxon>
        <taxon>Rosales</taxon>
        <taxon>Rosaceae</taxon>
        <taxon>Amygdaloideae</taxon>
        <taxon>Amygdaleae</taxon>
        <taxon>Prunus</taxon>
    </lineage>
</organism>
<accession>A0A251QB81</accession>
<evidence type="ECO:0000313" key="2">
    <source>
        <dbReference type="Proteomes" id="UP000006882"/>
    </source>
</evidence>
<dbReference type="Gene3D" id="3.10.110.10">
    <property type="entry name" value="Ubiquitin Conjugating Enzyme"/>
    <property type="match status" value="1"/>
</dbReference>
<dbReference type="STRING" id="3760.A0A251QB81"/>